<feature type="region of interest" description="Disordered" evidence="1">
    <location>
        <begin position="507"/>
        <end position="533"/>
    </location>
</feature>
<evidence type="ECO:0000313" key="3">
    <source>
        <dbReference type="Proteomes" id="UP001152747"/>
    </source>
</evidence>
<dbReference type="AlphaFoldDB" id="A0A9P1I5S1"/>
<reference evidence="2" key="1">
    <citation type="submission" date="2022-11" db="EMBL/GenBank/DDBJ databases">
        <authorList>
            <person name="Kikuchi T."/>
        </authorList>
    </citation>
    <scope>NUCLEOTIDE SEQUENCE</scope>
    <source>
        <strain evidence="2">PS1010</strain>
    </source>
</reference>
<feature type="region of interest" description="Disordered" evidence="1">
    <location>
        <begin position="603"/>
        <end position="622"/>
    </location>
</feature>
<name>A0A9P1I5S1_9PELO</name>
<keyword evidence="3" id="KW-1185">Reference proteome</keyword>
<protein>
    <submittedName>
        <fullName evidence="2">Uncharacterized protein</fullName>
    </submittedName>
</protein>
<proteinExistence type="predicted"/>
<dbReference type="OrthoDB" id="5813890at2759"/>
<evidence type="ECO:0000313" key="2">
    <source>
        <dbReference type="EMBL" id="CAI5439197.1"/>
    </source>
</evidence>
<feature type="region of interest" description="Disordered" evidence="1">
    <location>
        <begin position="450"/>
        <end position="482"/>
    </location>
</feature>
<sequence>MVKNYPFSMNDSLLNSSFLANSSFGNTSFNGDKENQLTPQTVSRIIKKEHENVCNALKFNPPKPLQYQNSLNELINLYERCQEEAEDRNLENLVISVFLKLCANVLSCLEKPEHQFILYKLAETIGSNINFEKSPENLHLQKWADRIVFEAKIQQTPKNVSIIDFSTSAIIDDLELSTGKLQFVRTSIFEAARSLAENMGQKKENDAENIRLNPDLFEDESFLQLVLWYFKFDAKHALSDSFLTRIFSTLSSSTLTNSLTLLDIKLFLVSLFVTSSTTTETGITAKFAPKISANLTITNIEKECWRAMIQSFSANRPKITASARLRLTQIQNAVRLIEGGSEDVRVLFEAWKYCLQQSAILDDEEFERIKQMAEVYRAKMNQLLAFGPLYSTNSSAFVTMSSDRRQDVKALFPLQLDYQFVDTVEAGHIGVVINSTEGYLKFSTNPAAENAENESDTSFRTASEKSFGTGSADKFYSPMKNNRTSIIPDHLRKLISKGNEANRSFVSTKSVILAPNEEEKEEEEDDEKQNASFSSQSIFANLPRSPQKPQNFGGGDSKHSYFAENVQKTENLKAEEEEEEDEEDPLENALFESSRLFLEQQKLQKTPTKDAQTETEPENEQKLKCSDAKKLEFTPVKSNDSRFLDDLLEASTEMLRTLALKKVGLEIEASTPKEPAQIFQHAENQLNRIHTDLKKIITNFEENFAKKPEEHNCSKCLGCQSDEKQEAALRVLENLAISWDLEGRN</sequence>
<dbReference type="EMBL" id="CANHGI010000001">
    <property type="protein sequence ID" value="CAI5439197.1"/>
    <property type="molecule type" value="Genomic_DNA"/>
</dbReference>
<feature type="compositionally biased region" description="Acidic residues" evidence="1">
    <location>
        <begin position="516"/>
        <end position="527"/>
    </location>
</feature>
<gene>
    <name evidence="2" type="ORF">CAMP_LOCUS1834</name>
</gene>
<feature type="compositionally biased region" description="Polar residues" evidence="1">
    <location>
        <begin position="456"/>
        <end position="469"/>
    </location>
</feature>
<dbReference type="Proteomes" id="UP001152747">
    <property type="component" value="Unassembled WGS sequence"/>
</dbReference>
<organism evidence="2 3">
    <name type="scientific">Caenorhabditis angaria</name>
    <dbReference type="NCBI Taxonomy" id="860376"/>
    <lineage>
        <taxon>Eukaryota</taxon>
        <taxon>Metazoa</taxon>
        <taxon>Ecdysozoa</taxon>
        <taxon>Nematoda</taxon>
        <taxon>Chromadorea</taxon>
        <taxon>Rhabditida</taxon>
        <taxon>Rhabditina</taxon>
        <taxon>Rhabditomorpha</taxon>
        <taxon>Rhabditoidea</taxon>
        <taxon>Rhabditidae</taxon>
        <taxon>Peloderinae</taxon>
        <taxon>Caenorhabditis</taxon>
    </lineage>
</organism>
<evidence type="ECO:0000256" key="1">
    <source>
        <dbReference type="SAM" id="MobiDB-lite"/>
    </source>
</evidence>
<accession>A0A9P1I5S1</accession>
<comment type="caution">
    <text evidence="2">The sequence shown here is derived from an EMBL/GenBank/DDBJ whole genome shotgun (WGS) entry which is preliminary data.</text>
</comment>